<dbReference type="GO" id="GO:0030655">
    <property type="term" value="P:beta-lactam antibiotic catabolic process"/>
    <property type="evidence" value="ECO:0007669"/>
    <property type="project" value="InterPro"/>
</dbReference>
<dbReference type="InterPro" id="IPR012338">
    <property type="entry name" value="Beta-lactam/transpept-like"/>
</dbReference>
<evidence type="ECO:0008006" key="3">
    <source>
        <dbReference type="Google" id="ProtNLM"/>
    </source>
</evidence>
<dbReference type="AlphaFoldDB" id="A0A2P7S1S2"/>
<dbReference type="PANTHER" id="PTHR35333:SF3">
    <property type="entry name" value="BETA-LACTAMASE-TYPE TRANSPEPTIDASE FOLD CONTAINING PROTEIN"/>
    <property type="match status" value="1"/>
</dbReference>
<name>A0A2P7S1S2_9HYPH</name>
<evidence type="ECO:0000313" key="1">
    <source>
        <dbReference type="EMBL" id="PSJ56425.1"/>
    </source>
</evidence>
<dbReference type="Proteomes" id="UP000240653">
    <property type="component" value="Unassembled WGS sequence"/>
</dbReference>
<dbReference type="GO" id="GO:0008800">
    <property type="term" value="F:beta-lactamase activity"/>
    <property type="evidence" value="ECO:0007669"/>
    <property type="project" value="InterPro"/>
</dbReference>
<accession>A0A2P7S1S2</accession>
<gene>
    <name evidence="1" type="ORF">C7I85_24380</name>
</gene>
<dbReference type="SUPFAM" id="SSF56601">
    <property type="entry name" value="beta-lactamase/transpeptidase-like"/>
    <property type="match status" value="1"/>
</dbReference>
<dbReference type="GO" id="GO:0046677">
    <property type="term" value="P:response to antibiotic"/>
    <property type="evidence" value="ECO:0007669"/>
    <property type="project" value="InterPro"/>
</dbReference>
<sequence>MAGTAPASKIHPAASALAEALEATRGALNEAQVSVAACLYGAPLRNTDPGTFIQQAWWGHRATSPVYPASVVKLFFLNALAAFREEGLIDHEQEDDRAAAEMIRTSSNEATVYLVGRLTGADDGPPLHGQALEDWCVARQRVQDWYLTQNREEFAGINVLHGTYQDSPYGRAYQARRNGNGNLLTALSAAALMHDIARGARPGSAWMMDLLSRDFQRGVPEVDPEGDQVRDFLVEGLPGDVRTWSKAGHTSWTRHDLVYGERPDGRAFTLCVMSEGKWPANDKTFLPDFARRFYRHAFDVGVE</sequence>
<reference evidence="1 2" key="1">
    <citation type="submission" date="2018-03" db="EMBL/GenBank/DDBJ databases">
        <title>The draft genome of Mesorhizobium soli JCM 19897.</title>
        <authorList>
            <person name="Li L."/>
            <person name="Liu L."/>
            <person name="Liang L."/>
            <person name="Wang T."/>
            <person name="Zhang X."/>
        </authorList>
    </citation>
    <scope>NUCLEOTIDE SEQUENCE [LARGE SCALE GENOMIC DNA]</scope>
    <source>
        <strain evidence="1 2">JCM 19897</strain>
    </source>
</reference>
<dbReference type="PANTHER" id="PTHR35333">
    <property type="entry name" value="BETA-LACTAMASE"/>
    <property type="match status" value="1"/>
</dbReference>
<dbReference type="RefSeq" id="WP_106726614.1">
    <property type="nucleotide sequence ID" value="NZ_PXYL01000018.1"/>
</dbReference>
<dbReference type="Gene3D" id="3.40.710.10">
    <property type="entry name" value="DD-peptidase/beta-lactamase superfamily"/>
    <property type="match status" value="1"/>
</dbReference>
<evidence type="ECO:0000313" key="2">
    <source>
        <dbReference type="Proteomes" id="UP000240653"/>
    </source>
</evidence>
<keyword evidence="2" id="KW-1185">Reference proteome</keyword>
<dbReference type="OrthoDB" id="7510992at2"/>
<organism evidence="1 2">
    <name type="scientific">Pseudaminobacter soli</name>
    <name type="common">ex Li et al. 2025</name>
    <dbReference type="NCBI Taxonomy" id="1295366"/>
    <lineage>
        <taxon>Bacteria</taxon>
        <taxon>Pseudomonadati</taxon>
        <taxon>Pseudomonadota</taxon>
        <taxon>Alphaproteobacteria</taxon>
        <taxon>Hyphomicrobiales</taxon>
        <taxon>Phyllobacteriaceae</taxon>
        <taxon>Pseudaminobacter</taxon>
    </lineage>
</organism>
<proteinExistence type="predicted"/>
<protein>
    <recommendedName>
        <fullName evidence="3">Serine hydrolase</fullName>
    </recommendedName>
</protein>
<comment type="caution">
    <text evidence="1">The sequence shown here is derived from an EMBL/GenBank/DDBJ whole genome shotgun (WGS) entry which is preliminary data.</text>
</comment>
<dbReference type="EMBL" id="PXYL01000018">
    <property type="protein sequence ID" value="PSJ56425.1"/>
    <property type="molecule type" value="Genomic_DNA"/>
</dbReference>
<dbReference type="InterPro" id="IPR000871">
    <property type="entry name" value="Beta-lactam_class-A"/>
</dbReference>